<keyword evidence="4" id="KW-1185">Reference proteome</keyword>
<dbReference type="RefSeq" id="WP_124936482.1">
    <property type="nucleotide sequence ID" value="NZ_RJVQ01000002.1"/>
</dbReference>
<dbReference type="CDD" id="cd02440">
    <property type="entry name" value="AdoMet_MTases"/>
    <property type="match status" value="1"/>
</dbReference>
<dbReference type="EMBL" id="RJVQ01000002">
    <property type="protein sequence ID" value="RQW64362.1"/>
    <property type="molecule type" value="Genomic_DNA"/>
</dbReference>
<feature type="domain" description="Methyltransferase" evidence="2">
    <location>
        <begin position="41"/>
        <end position="131"/>
    </location>
</feature>
<evidence type="ECO:0000259" key="2">
    <source>
        <dbReference type="Pfam" id="PF13649"/>
    </source>
</evidence>
<sequence>MKNYFDTVAHEWDNSPSKVERAEKTVEQIKQVHFPSTASCVDFGSGTGLLGVQLRGLFDTVHLVDESSEMLNVAQQKLSAANIDSIQTHCISSLSQLTGTHSAIVTLMALHHIVDTATFFREANSALEPEGILIVADLYQEDGSFHHHNPNFNGHNGFTEQLLREHALDTGFTVEKMASYYEIEKQNSYGELVRYPLFFFVARKAS</sequence>
<evidence type="ECO:0000313" key="3">
    <source>
        <dbReference type="EMBL" id="RQW64362.1"/>
    </source>
</evidence>
<dbReference type="Gene3D" id="3.40.50.150">
    <property type="entry name" value="Vaccinia Virus protein VP39"/>
    <property type="match status" value="1"/>
</dbReference>
<reference evidence="3 4" key="1">
    <citation type="submission" date="2018-11" db="EMBL/GenBank/DDBJ databases">
        <title>Vibrio LJC006 sp. nov., isolated from seawater during the bloom of the enteromorpha.</title>
        <authorList>
            <person name="Liang J."/>
        </authorList>
    </citation>
    <scope>NUCLEOTIDE SEQUENCE [LARGE SCALE GENOMIC DNA]</scope>
    <source>
        <strain evidence="3 4">LJC006</strain>
    </source>
</reference>
<dbReference type="SUPFAM" id="SSF53335">
    <property type="entry name" value="S-adenosyl-L-methionine-dependent methyltransferases"/>
    <property type="match status" value="1"/>
</dbReference>
<dbReference type="OrthoDB" id="9791837at2"/>
<gene>
    <name evidence="3" type="ORF">EES38_07230</name>
</gene>
<proteinExistence type="predicted"/>
<accession>A0A3N9U448</accession>
<dbReference type="Pfam" id="PF13649">
    <property type="entry name" value="Methyltransf_25"/>
    <property type="match status" value="1"/>
</dbReference>
<dbReference type="AlphaFoldDB" id="A0A3N9U448"/>
<dbReference type="InterPro" id="IPR029063">
    <property type="entry name" value="SAM-dependent_MTases_sf"/>
</dbReference>
<keyword evidence="3" id="KW-0489">Methyltransferase</keyword>
<organism evidence="3 4">
    <name type="scientific">Vibrio viridaestus</name>
    <dbReference type="NCBI Taxonomy" id="2487322"/>
    <lineage>
        <taxon>Bacteria</taxon>
        <taxon>Pseudomonadati</taxon>
        <taxon>Pseudomonadota</taxon>
        <taxon>Gammaproteobacteria</taxon>
        <taxon>Vibrionales</taxon>
        <taxon>Vibrionaceae</taxon>
        <taxon>Vibrio</taxon>
    </lineage>
</organism>
<comment type="caution">
    <text evidence="3">The sequence shown here is derived from an EMBL/GenBank/DDBJ whole genome shotgun (WGS) entry which is preliminary data.</text>
</comment>
<evidence type="ECO:0000313" key="4">
    <source>
        <dbReference type="Proteomes" id="UP000281112"/>
    </source>
</evidence>
<keyword evidence="1 3" id="KW-0808">Transferase</keyword>
<evidence type="ECO:0000256" key="1">
    <source>
        <dbReference type="ARBA" id="ARBA00022679"/>
    </source>
</evidence>
<dbReference type="GO" id="GO:0032259">
    <property type="term" value="P:methylation"/>
    <property type="evidence" value="ECO:0007669"/>
    <property type="project" value="UniProtKB-KW"/>
</dbReference>
<name>A0A3N9U448_9VIBR</name>
<dbReference type="InterPro" id="IPR041698">
    <property type="entry name" value="Methyltransf_25"/>
</dbReference>
<dbReference type="Proteomes" id="UP000281112">
    <property type="component" value="Unassembled WGS sequence"/>
</dbReference>
<dbReference type="GO" id="GO:0008168">
    <property type="term" value="F:methyltransferase activity"/>
    <property type="evidence" value="ECO:0007669"/>
    <property type="project" value="UniProtKB-KW"/>
</dbReference>
<dbReference type="PANTHER" id="PTHR43861">
    <property type="entry name" value="TRANS-ACONITATE 2-METHYLTRANSFERASE-RELATED"/>
    <property type="match status" value="1"/>
</dbReference>
<protein>
    <submittedName>
        <fullName evidence="3">Class I SAM-dependent methyltransferase</fullName>
    </submittedName>
</protein>